<dbReference type="GeneID" id="97990373"/>
<sequence length="296" mass="33923">MIEILNGTHETVAYREMKGIKVFLNTDPEDFPLHWHTALELIMPVRNDYTVRTNGETIHVVPGDILLIPPGELHSLFAPPEGERLFMQFDYSLLCSLTGMDSLLHTLRPYRLIRACEQGGLAETLREYLEEIKKEYTSEDPYREPSVYSLFLRFFVALGRSDMAEGNKFPDISPSKQQEYIEKFMSICTYINDHCTEDLSIEKLAARAGFSKYHFSRLFKQFTGVSCYEYLISRRIAYAERLLLTPNLSITEVAMQSGFNSLSTFNRIFKTAKNCTPSSYKSLNRGTRLDTAGSPD</sequence>
<dbReference type="GO" id="GO:0043565">
    <property type="term" value="F:sequence-specific DNA binding"/>
    <property type="evidence" value="ECO:0007669"/>
    <property type="project" value="InterPro"/>
</dbReference>
<dbReference type="PROSITE" id="PS01124">
    <property type="entry name" value="HTH_ARAC_FAMILY_2"/>
    <property type="match status" value="1"/>
</dbReference>
<dbReference type="InterPro" id="IPR009057">
    <property type="entry name" value="Homeodomain-like_sf"/>
</dbReference>
<dbReference type="GO" id="GO:0003700">
    <property type="term" value="F:DNA-binding transcription factor activity"/>
    <property type="evidence" value="ECO:0007669"/>
    <property type="project" value="InterPro"/>
</dbReference>
<dbReference type="Proteomes" id="UP000260812">
    <property type="component" value="Unassembled WGS sequence"/>
</dbReference>
<dbReference type="InterPro" id="IPR014710">
    <property type="entry name" value="RmlC-like_jellyroll"/>
</dbReference>
<comment type="caution">
    <text evidence="5">The sequence shown here is derived from an EMBL/GenBank/DDBJ whole genome shotgun (WGS) entry which is preliminary data.</text>
</comment>
<name>A0A3E3HVV4_9FIRM</name>
<keyword evidence="2" id="KW-0238">DNA-binding</keyword>
<dbReference type="EMBL" id="QVLV01000033">
    <property type="protein sequence ID" value="RGE55963.1"/>
    <property type="molecule type" value="Genomic_DNA"/>
</dbReference>
<dbReference type="InterPro" id="IPR018062">
    <property type="entry name" value="HTH_AraC-typ_CS"/>
</dbReference>
<dbReference type="CDD" id="cd02208">
    <property type="entry name" value="cupin_RmlC-like"/>
    <property type="match status" value="1"/>
</dbReference>
<dbReference type="InterPro" id="IPR020449">
    <property type="entry name" value="Tscrpt_reg_AraC-type_HTH"/>
</dbReference>
<dbReference type="InterPro" id="IPR018060">
    <property type="entry name" value="HTH_AraC"/>
</dbReference>
<dbReference type="PROSITE" id="PS00041">
    <property type="entry name" value="HTH_ARAC_FAMILY_1"/>
    <property type="match status" value="1"/>
</dbReference>
<dbReference type="Gene3D" id="2.60.120.10">
    <property type="entry name" value="Jelly Rolls"/>
    <property type="match status" value="1"/>
</dbReference>
<dbReference type="Pfam" id="PF12833">
    <property type="entry name" value="HTH_18"/>
    <property type="match status" value="1"/>
</dbReference>
<accession>A0A3E3HVV4</accession>
<evidence type="ECO:0000313" key="6">
    <source>
        <dbReference type="Proteomes" id="UP000260812"/>
    </source>
</evidence>
<protein>
    <submittedName>
        <fullName evidence="5">AraC family transcriptional regulator</fullName>
    </submittedName>
</protein>
<dbReference type="SUPFAM" id="SSF46689">
    <property type="entry name" value="Homeodomain-like"/>
    <property type="match status" value="2"/>
</dbReference>
<dbReference type="SMART" id="SM00342">
    <property type="entry name" value="HTH_ARAC"/>
    <property type="match status" value="1"/>
</dbReference>
<dbReference type="Pfam" id="PF02311">
    <property type="entry name" value="AraC_binding"/>
    <property type="match status" value="1"/>
</dbReference>
<reference evidence="5" key="1">
    <citation type="submission" date="2018-08" db="EMBL/GenBank/DDBJ databases">
        <title>A genome reference for cultivated species of the human gut microbiota.</title>
        <authorList>
            <person name="Zou Y."/>
            <person name="Xue W."/>
            <person name="Luo G."/>
        </authorList>
    </citation>
    <scope>NUCLEOTIDE SEQUENCE [LARGE SCALE GENOMIC DNA]</scope>
    <source>
        <strain evidence="5">TF05-5AC</strain>
    </source>
</reference>
<dbReference type="PANTHER" id="PTHR43280:SF2">
    <property type="entry name" value="HTH-TYPE TRANSCRIPTIONAL REGULATOR EXSA"/>
    <property type="match status" value="1"/>
</dbReference>
<evidence type="ECO:0000259" key="4">
    <source>
        <dbReference type="PROSITE" id="PS01124"/>
    </source>
</evidence>
<dbReference type="InterPro" id="IPR037923">
    <property type="entry name" value="HTH-like"/>
</dbReference>
<feature type="domain" description="HTH araC/xylS-type" evidence="4">
    <location>
        <begin position="185"/>
        <end position="283"/>
    </location>
</feature>
<dbReference type="SUPFAM" id="SSF51215">
    <property type="entry name" value="Regulatory protein AraC"/>
    <property type="match status" value="1"/>
</dbReference>
<dbReference type="AlphaFoldDB" id="A0A3E3HVV4"/>
<dbReference type="PRINTS" id="PR00032">
    <property type="entry name" value="HTHARAC"/>
</dbReference>
<dbReference type="PANTHER" id="PTHR43280">
    <property type="entry name" value="ARAC-FAMILY TRANSCRIPTIONAL REGULATOR"/>
    <property type="match status" value="1"/>
</dbReference>
<evidence type="ECO:0000256" key="2">
    <source>
        <dbReference type="ARBA" id="ARBA00023125"/>
    </source>
</evidence>
<gene>
    <name evidence="5" type="ORF">DXC51_26860</name>
</gene>
<evidence type="ECO:0000256" key="1">
    <source>
        <dbReference type="ARBA" id="ARBA00023015"/>
    </source>
</evidence>
<evidence type="ECO:0000256" key="3">
    <source>
        <dbReference type="ARBA" id="ARBA00023163"/>
    </source>
</evidence>
<dbReference type="RefSeq" id="WP_117545790.1">
    <property type="nucleotide sequence ID" value="NZ_QVLV01000033.1"/>
</dbReference>
<proteinExistence type="predicted"/>
<keyword evidence="6" id="KW-1185">Reference proteome</keyword>
<evidence type="ECO:0000313" key="5">
    <source>
        <dbReference type="EMBL" id="RGE55963.1"/>
    </source>
</evidence>
<keyword evidence="3" id="KW-0804">Transcription</keyword>
<keyword evidence="1" id="KW-0805">Transcription regulation</keyword>
<organism evidence="5 6">
    <name type="scientific">Eisenbergiella massiliensis</name>
    <dbReference type="NCBI Taxonomy" id="1720294"/>
    <lineage>
        <taxon>Bacteria</taxon>
        <taxon>Bacillati</taxon>
        <taxon>Bacillota</taxon>
        <taxon>Clostridia</taxon>
        <taxon>Lachnospirales</taxon>
        <taxon>Lachnospiraceae</taxon>
        <taxon>Eisenbergiella</taxon>
    </lineage>
</organism>
<dbReference type="Gene3D" id="1.10.10.60">
    <property type="entry name" value="Homeodomain-like"/>
    <property type="match status" value="2"/>
</dbReference>
<dbReference type="InterPro" id="IPR003313">
    <property type="entry name" value="AraC-bd"/>
</dbReference>